<name>A0A6I3X554_9BURK</name>
<proteinExistence type="predicted"/>
<dbReference type="AlphaFoldDB" id="A0A6I3X554"/>
<evidence type="ECO:0000313" key="1">
    <source>
        <dbReference type="EMBL" id="MUI10926.1"/>
    </source>
</evidence>
<protein>
    <submittedName>
        <fullName evidence="1">Uncharacterized protein</fullName>
    </submittedName>
</protein>
<organism evidence="1 2">
    <name type="scientific">Pseudoduganella dura</name>
    <dbReference type="NCBI Taxonomy" id="321982"/>
    <lineage>
        <taxon>Bacteria</taxon>
        <taxon>Pseudomonadati</taxon>
        <taxon>Pseudomonadota</taxon>
        <taxon>Betaproteobacteria</taxon>
        <taxon>Burkholderiales</taxon>
        <taxon>Oxalobacteraceae</taxon>
        <taxon>Telluria group</taxon>
        <taxon>Pseudoduganella</taxon>
    </lineage>
</organism>
<gene>
    <name evidence="1" type="ORF">GJV26_00240</name>
</gene>
<accession>A0A6I3X554</accession>
<evidence type="ECO:0000313" key="2">
    <source>
        <dbReference type="Proteomes" id="UP000431684"/>
    </source>
</evidence>
<dbReference type="EMBL" id="WNWM01000001">
    <property type="protein sequence ID" value="MUI10926.1"/>
    <property type="molecule type" value="Genomic_DNA"/>
</dbReference>
<reference evidence="1 2" key="1">
    <citation type="submission" date="2019-11" db="EMBL/GenBank/DDBJ databases">
        <title>Draft Genome Sequences of Six Type Strains of the Genus Massilia.</title>
        <authorList>
            <person name="Miess H."/>
            <person name="Frediansyah A."/>
            <person name="Goeker M."/>
            <person name="Gross H."/>
        </authorList>
    </citation>
    <scope>NUCLEOTIDE SEQUENCE [LARGE SCALE GENOMIC DNA]</scope>
    <source>
        <strain evidence="1 2">DSM 17513</strain>
    </source>
</reference>
<dbReference type="Proteomes" id="UP000431684">
    <property type="component" value="Unassembled WGS sequence"/>
</dbReference>
<comment type="caution">
    <text evidence="1">The sequence shown here is derived from an EMBL/GenBank/DDBJ whole genome shotgun (WGS) entry which is preliminary data.</text>
</comment>
<sequence length="97" mass="10747">MQYSYTIEPRADQLGGGWQLRLIQEGLEVGGGVFPVPAHDPVEGIDWWDALGEDDRAYWLTQAIEPTASEAFNAYLVASALADAEEHAKGWINSREQ</sequence>
<keyword evidence="2" id="KW-1185">Reference proteome</keyword>